<evidence type="ECO:0000313" key="3">
    <source>
        <dbReference type="Proteomes" id="UP001152607"/>
    </source>
</evidence>
<feature type="compositionally biased region" description="Basic and acidic residues" evidence="1">
    <location>
        <begin position="48"/>
        <end position="61"/>
    </location>
</feature>
<protein>
    <submittedName>
        <fullName evidence="2">Uncharacterized protein</fullName>
    </submittedName>
</protein>
<evidence type="ECO:0000256" key="1">
    <source>
        <dbReference type="SAM" id="MobiDB-lite"/>
    </source>
</evidence>
<dbReference type="EMBL" id="CAOQHR010000004">
    <property type="protein sequence ID" value="CAI6333513.1"/>
    <property type="molecule type" value="Genomic_DNA"/>
</dbReference>
<reference evidence="2" key="1">
    <citation type="submission" date="2023-01" db="EMBL/GenBank/DDBJ databases">
        <authorList>
            <person name="Van Ghelder C."/>
            <person name="Rancurel C."/>
        </authorList>
    </citation>
    <scope>NUCLEOTIDE SEQUENCE</scope>
    <source>
        <strain evidence="2">CNCM I-4278</strain>
    </source>
</reference>
<feature type="region of interest" description="Disordered" evidence="1">
    <location>
        <begin position="1"/>
        <end position="71"/>
    </location>
</feature>
<feature type="compositionally biased region" description="Polar residues" evidence="1">
    <location>
        <begin position="24"/>
        <end position="47"/>
    </location>
</feature>
<proteinExistence type="predicted"/>
<comment type="caution">
    <text evidence="2">The sequence shown here is derived from an EMBL/GenBank/DDBJ whole genome shotgun (WGS) entry which is preliminary data.</text>
</comment>
<gene>
    <name evidence="2" type="ORF">PDIGIT_LOCUS6554</name>
</gene>
<keyword evidence="3" id="KW-1185">Reference proteome</keyword>
<dbReference type="AlphaFoldDB" id="A0A9W4XJ40"/>
<dbReference type="Proteomes" id="UP001152607">
    <property type="component" value="Unassembled WGS sequence"/>
</dbReference>
<name>A0A9W4XJ40_9PLEO</name>
<accession>A0A9W4XJ40</accession>
<sequence length="97" mass="10530">MVEHVRSSGIPPSLKVQSDRSNKKLISSPSSANDRSSKTLATSSSVRQESRDEEGGSDEQHSNQQSPEYHEGWLAGYTVGYKNGLAQKQAVPDRTGV</sequence>
<evidence type="ECO:0000313" key="2">
    <source>
        <dbReference type="EMBL" id="CAI6333513.1"/>
    </source>
</evidence>
<organism evidence="2 3">
    <name type="scientific">Periconia digitata</name>
    <dbReference type="NCBI Taxonomy" id="1303443"/>
    <lineage>
        <taxon>Eukaryota</taxon>
        <taxon>Fungi</taxon>
        <taxon>Dikarya</taxon>
        <taxon>Ascomycota</taxon>
        <taxon>Pezizomycotina</taxon>
        <taxon>Dothideomycetes</taxon>
        <taxon>Pleosporomycetidae</taxon>
        <taxon>Pleosporales</taxon>
        <taxon>Massarineae</taxon>
        <taxon>Periconiaceae</taxon>
        <taxon>Periconia</taxon>
    </lineage>
</organism>